<name>I0V6D1_9PSEU</name>
<reference evidence="1 2" key="1">
    <citation type="submission" date="2012-01" db="EMBL/GenBank/DDBJ databases">
        <title>Improved High-Quality Draft sequence of Saccharomonospora xinjiangensis XJ-54.</title>
        <authorList>
            <consortium name="US DOE Joint Genome Institute"/>
            <person name="Lucas S."/>
            <person name="Han J."/>
            <person name="Lapidus A."/>
            <person name="Cheng J.-F."/>
            <person name="Goodwin L."/>
            <person name="Pitluck S."/>
            <person name="Peters L."/>
            <person name="Mikhailova N."/>
            <person name="Teshima H."/>
            <person name="Detter J.C."/>
            <person name="Han C."/>
            <person name="Tapia R."/>
            <person name="Land M."/>
            <person name="Hauser L."/>
            <person name="Kyrpides N."/>
            <person name="Ivanova N."/>
            <person name="Pagani I."/>
            <person name="Brambilla E.-M."/>
            <person name="Klenk H.-P."/>
            <person name="Woyke T."/>
        </authorList>
    </citation>
    <scope>NUCLEOTIDE SEQUENCE [LARGE SCALE GENOMIC DNA]</scope>
    <source>
        <strain evidence="1 2">XJ-54</strain>
    </source>
</reference>
<dbReference type="eggNOG" id="COG4805">
    <property type="taxonomic scope" value="Bacteria"/>
</dbReference>
<protein>
    <recommendedName>
        <fullName evidence="3">DUF885 domain-containing protein</fullName>
    </recommendedName>
</protein>
<evidence type="ECO:0000313" key="2">
    <source>
        <dbReference type="Proteomes" id="UP000004691"/>
    </source>
</evidence>
<accession>I0V6D1</accession>
<dbReference type="STRING" id="882086.SacxiDRAFT_3483"/>
<dbReference type="Proteomes" id="UP000004691">
    <property type="component" value="Unassembled WGS sequence"/>
</dbReference>
<dbReference type="AlphaFoldDB" id="I0V6D1"/>
<proteinExistence type="predicted"/>
<dbReference type="OrthoDB" id="9760040at2"/>
<gene>
    <name evidence="1" type="ORF">SacxiDRAFT_3483</name>
</gene>
<organism evidence="1 2">
    <name type="scientific">Saccharomonospora xinjiangensis XJ-54</name>
    <dbReference type="NCBI Taxonomy" id="882086"/>
    <lineage>
        <taxon>Bacteria</taxon>
        <taxon>Bacillati</taxon>
        <taxon>Actinomycetota</taxon>
        <taxon>Actinomycetes</taxon>
        <taxon>Pseudonocardiales</taxon>
        <taxon>Pseudonocardiaceae</taxon>
        <taxon>Saccharomonospora</taxon>
    </lineage>
</organism>
<dbReference type="InterPro" id="IPR010281">
    <property type="entry name" value="DUF885"/>
</dbReference>
<dbReference type="PANTHER" id="PTHR33361:SF2">
    <property type="entry name" value="DUF885 DOMAIN-CONTAINING PROTEIN"/>
    <property type="match status" value="1"/>
</dbReference>
<evidence type="ECO:0008006" key="3">
    <source>
        <dbReference type="Google" id="ProtNLM"/>
    </source>
</evidence>
<dbReference type="RefSeq" id="WP_006239865.1">
    <property type="nucleotide sequence ID" value="NZ_JH636049.1"/>
</dbReference>
<dbReference type="EMBL" id="JH636049">
    <property type="protein sequence ID" value="EID55684.1"/>
    <property type="molecule type" value="Genomic_DNA"/>
</dbReference>
<keyword evidence="2" id="KW-1185">Reference proteome</keyword>
<evidence type="ECO:0000313" key="1">
    <source>
        <dbReference type="EMBL" id="EID55684.1"/>
    </source>
</evidence>
<dbReference type="PANTHER" id="PTHR33361">
    <property type="entry name" value="GLR0591 PROTEIN"/>
    <property type="match status" value="1"/>
</dbReference>
<dbReference type="Pfam" id="PF05960">
    <property type="entry name" value="DUF885"/>
    <property type="match status" value="1"/>
</dbReference>
<sequence>MAPTTTVTTLADDCVDLLFDIEPLWPVIVGIDPARTELGDVTEEGEARHIAALERLVERARALDVAELSDQERVTRDVIIDQARARIAQLQSRMVEFTISDLFVAPAASLLTLLPMVPVATPEQGSAQLDRLAAIPAYLDQVAERHRAGVAAGRTPVAHLVRAAAEHLDRYLAAPGDDPLLRQDPPDSDFASRRQRLLADVVRPAFARYRDVLRSELLEHGRPDDRPGVCHLPDGDAGYAALVRVHTTTERDPGELHATGLDCIERLAEEYAVLGRRVFGTGDLGEIFSRLRTDPALRWRDADELLDTARAAITRAEREAPNWFGRIPPQPWVVEPVPAAEAPGAPAAYYLQPSVDGTRPGTYFANTHEVTERFRHTSEVTAFHEVIPGHHFQLSTALNLADLPLLRRISDFNAYSEGWGLYTERLADEMGLYSDDVARLGMLSMDSVRAGRLVVDTGLHAKGWSRQQAIDFLERNTPMARVEIVAEVDRYIAYPGQALSYMVGRLEIQRVRAEAERALGERFDIRAFHDLVLGVGAVPLTVLEDVVRVWVRDHTR</sequence>
<dbReference type="HOGENOM" id="CLU_018914_1_0_11"/>